<keyword evidence="1" id="KW-0812">Transmembrane</keyword>
<dbReference type="AlphaFoldDB" id="A0A921YPQ3"/>
<dbReference type="OrthoDB" id="7389850at2759"/>
<dbReference type="Proteomes" id="UP000791440">
    <property type="component" value="Unassembled WGS sequence"/>
</dbReference>
<evidence type="ECO:0000256" key="1">
    <source>
        <dbReference type="SAM" id="Phobius"/>
    </source>
</evidence>
<evidence type="ECO:0000313" key="2">
    <source>
        <dbReference type="EMBL" id="KAG6443172.1"/>
    </source>
</evidence>
<protein>
    <submittedName>
        <fullName evidence="2">Uncharacterized protein</fullName>
    </submittedName>
</protein>
<reference evidence="2" key="2">
    <citation type="submission" date="2020-12" db="EMBL/GenBank/DDBJ databases">
        <authorList>
            <person name="Kanost M."/>
        </authorList>
    </citation>
    <scope>NUCLEOTIDE SEQUENCE</scope>
</reference>
<keyword evidence="1" id="KW-1133">Transmembrane helix</keyword>
<keyword evidence="1" id="KW-0472">Membrane</keyword>
<reference evidence="2" key="1">
    <citation type="journal article" date="2016" name="Insect Biochem. Mol. Biol.">
        <title>Multifaceted biological insights from a draft genome sequence of the tobacco hornworm moth, Manduca sexta.</title>
        <authorList>
            <person name="Kanost M.R."/>
            <person name="Arrese E.L."/>
            <person name="Cao X."/>
            <person name="Chen Y.R."/>
            <person name="Chellapilla S."/>
            <person name="Goldsmith M.R."/>
            <person name="Grosse-Wilde E."/>
            <person name="Heckel D.G."/>
            <person name="Herndon N."/>
            <person name="Jiang H."/>
            <person name="Papanicolaou A."/>
            <person name="Qu J."/>
            <person name="Soulages J.L."/>
            <person name="Vogel H."/>
            <person name="Walters J."/>
            <person name="Waterhouse R.M."/>
            <person name="Ahn S.J."/>
            <person name="Almeida F.C."/>
            <person name="An C."/>
            <person name="Aqrawi P."/>
            <person name="Bretschneider A."/>
            <person name="Bryant W.B."/>
            <person name="Bucks S."/>
            <person name="Chao H."/>
            <person name="Chevignon G."/>
            <person name="Christen J.M."/>
            <person name="Clarke D.F."/>
            <person name="Dittmer N.T."/>
            <person name="Ferguson L.C.F."/>
            <person name="Garavelou S."/>
            <person name="Gordon K.H.J."/>
            <person name="Gunaratna R.T."/>
            <person name="Han Y."/>
            <person name="Hauser F."/>
            <person name="He Y."/>
            <person name="Heidel-Fischer H."/>
            <person name="Hirsh A."/>
            <person name="Hu Y."/>
            <person name="Jiang H."/>
            <person name="Kalra D."/>
            <person name="Klinner C."/>
            <person name="Konig C."/>
            <person name="Kovar C."/>
            <person name="Kroll A.R."/>
            <person name="Kuwar S.S."/>
            <person name="Lee S.L."/>
            <person name="Lehman R."/>
            <person name="Li K."/>
            <person name="Li Z."/>
            <person name="Liang H."/>
            <person name="Lovelace S."/>
            <person name="Lu Z."/>
            <person name="Mansfield J.H."/>
            <person name="McCulloch K.J."/>
            <person name="Mathew T."/>
            <person name="Morton B."/>
            <person name="Muzny D.M."/>
            <person name="Neunemann D."/>
            <person name="Ongeri F."/>
            <person name="Pauchet Y."/>
            <person name="Pu L.L."/>
            <person name="Pyrousis I."/>
            <person name="Rao X.J."/>
            <person name="Redding A."/>
            <person name="Roesel C."/>
            <person name="Sanchez-Gracia A."/>
            <person name="Schaack S."/>
            <person name="Shukla A."/>
            <person name="Tetreau G."/>
            <person name="Wang Y."/>
            <person name="Xiong G.H."/>
            <person name="Traut W."/>
            <person name="Walsh T.K."/>
            <person name="Worley K.C."/>
            <person name="Wu D."/>
            <person name="Wu W."/>
            <person name="Wu Y.Q."/>
            <person name="Zhang X."/>
            <person name="Zou Z."/>
            <person name="Zucker H."/>
            <person name="Briscoe A.D."/>
            <person name="Burmester T."/>
            <person name="Clem R.J."/>
            <person name="Feyereisen R."/>
            <person name="Grimmelikhuijzen C.J.P."/>
            <person name="Hamodrakas S.J."/>
            <person name="Hansson B.S."/>
            <person name="Huguet E."/>
            <person name="Jermiin L.S."/>
            <person name="Lan Q."/>
            <person name="Lehman H.K."/>
            <person name="Lorenzen M."/>
            <person name="Merzendorfer H."/>
            <person name="Michalopoulos I."/>
            <person name="Morton D.B."/>
            <person name="Muthukrishnan S."/>
            <person name="Oakeshott J.G."/>
            <person name="Palmer W."/>
            <person name="Park Y."/>
            <person name="Passarelli A.L."/>
            <person name="Rozas J."/>
            <person name="Schwartz L.M."/>
            <person name="Smith W."/>
            <person name="Southgate A."/>
            <person name="Vilcinskas A."/>
            <person name="Vogt R."/>
            <person name="Wang P."/>
            <person name="Werren J."/>
            <person name="Yu X.Q."/>
            <person name="Zhou J.J."/>
            <person name="Brown S.J."/>
            <person name="Scherer S.E."/>
            <person name="Richards S."/>
            <person name="Blissard G.W."/>
        </authorList>
    </citation>
    <scope>NUCLEOTIDE SEQUENCE</scope>
</reference>
<name>A0A921YPQ3_MANSE</name>
<keyword evidence="3" id="KW-1185">Reference proteome</keyword>
<organism evidence="2 3">
    <name type="scientific">Manduca sexta</name>
    <name type="common">Tobacco hawkmoth</name>
    <name type="synonym">Tobacco hornworm</name>
    <dbReference type="NCBI Taxonomy" id="7130"/>
    <lineage>
        <taxon>Eukaryota</taxon>
        <taxon>Metazoa</taxon>
        <taxon>Ecdysozoa</taxon>
        <taxon>Arthropoda</taxon>
        <taxon>Hexapoda</taxon>
        <taxon>Insecta</taxon>
        <taxon>Pterygota</taxon>
        <taxon>Neoptera</taxon>
        <taxon>Endopterygota</taxon>
        <taxon>Lepidoptera</taxon>
        <taxon>Glossata</taxon>
        <taxon>Ditrysia</taxon>
        <taxon>Bombycoidea</taxon>
        <taxon>Sphingidae</taxon>
        <taxon>Sphinginae</taxon>
        <taxon>Sphingini</taxon>
        <taxon>Manduca</taxon>
    </lineage>
</organism>
<sequence>MSIIIALNCQCTDVRPNGACINRRATRPAAFLSHYLWPWHYILSHTSLFPLGYQISINTSASAPDDESPEAYKKIIMLIVQTNMLPFESLEFPQKCLICQELDLTEMVFLCVACTFIILLLMQTCRIISYGSEDVTL</sequence>
<accession>A0A921YPQ3</accession>
<comment type="caution">
    <text evidence="2">The sequence shown here is derived from an EMBL/GenBank/DDBJ whole genome shotgun (WGS) entry which is preliminary data.</text>
</comment>
<dbReference type="EMBL" id="JH668300">
    <property type="protein sequence ID" value="KAG6443172.1"/>
    <property type="molecule type" value="Genomic_DNA"/>
</dbReference>
<evidence type="ECO:0000313" key="3">
    <source>
        <dbReference type="Proteomes" id="UP000791440"/>
    </source>
</evidence>
<gene>
    <name evidence="2" type="ORF">O3G_MSEX002715</name>
</gene>
<proteinExistence type="predicted"/>
<feature type="transmembrane region" description="Helical" evidence="1">
    <location>
        <begin position="104"/>
        <end position="122"/>
    </location>
</feature>